<keyword evidence="4" id="KW-0158">Chromosome</keyword>
<evidence type="ECO:0000256" key="1">
    <source>
        <dbReference type="ARBA" id="ARBA00004123"/>
    </source>
</evidence>
<dbReference type="OrthoDB" id="6347512at2759"/>
<dbReference type="PANTHER" id="PTHR48208">
    <property type="entry name" value="CENTROMERE PROTEIN I"/>
    <property type="match status" value="1"/>
</dbReference>
<protein>
    <submittedName>
        <fullName evidence="7">Centromere protein I</fullName>
    </submittedName>
</protein>
<accession>A0A5N5T5Z6</accession>
<dbReference type="Pfam" id="PF07778">
    <property type="entry name" value="CENP-I"/>
    <property type="match status" value="1"/>
</dbReference>
<evidence type="ECO:0000256" key="6">
    <source>
        <dbReference type="ARBA" id="ARBA00023328"/>
    </source>
</evidence>
<dbReference type="GO" id="GO:0005634">
    <property type="term" value="C:nucleus"/>
    <property type="evidence" value="ECO:0007669"/>
    <property type="project" value="UniProtKB-SubCell"/>
</dbReference>
<reference evidence="7 8" key="1">
    <citation type="journal article" date="2019" name="PLoS Biol.">
        <title>Sex chromosomes control vertical transmission of feminizing Wolbachia symbionts in an isopod.</title>
        <authorList>
            <person name="Becking T."/>
            <person name="Chebbi M.A."/>
            <person name="Giraud I."/>
            <person name="Moumen B."/>
            <person name="Laverre T."/>
            <person name="Caubet Y."/>
            <person name="Peccoud J."/>
            <person name="Gilbert C."/>
            <person name="Cordaux R."/>
        </authorList>
    </citation>
    <scope>NUCLEOTIDE SEQUENCE [LARGE SCALE GENOMIC DNA]</scope>
    <source>
        <strain evidence="7">ANa2</strain>
        <tissue evidence="7">Whole body excluding digestive tract and cuticle</tissue>
    </source>
</reference>
<name>A0A5N5T5Z6_9CRUS</name>
<dbReference type="AlphaFoldDB" id="A0A5N5T5Z6"/>
<dbReference type="InterPro" id="IPR012485">
    <property type="entry name" value="CENP-I"/>
</dbReference>
<comment type="subcellular location">
    <subcellularLocation>
        <location evidence="2">Chromosome</location>
        <location evidence="2">Centromere</location>
    </subcellularLocation>
    <subcellularLocation>
        <location evidence="1">Nucleus</location>
    </subcellularLocation>
</comment>
<dbReference type="GO" id="GO:0000939">
    <property type="term" value="C:inner kinetochore"/>
    <property type="evidence" value="ECO:0007669"/>
    <property type="project" value="TreeGrafter"/>
</dbReference>
<dbReference type="PANTHER" id="PTHR48208:SF2">
    <property type="entry name" value="CENTROMERE PROTEIN I"/>
    <property type="match status" value="1"/>
</dbReference>
<dbReference type="EMBL" id="SEYY01009216">
    <property type="protein sequence ID" value="KAB7501872.1"/>
    <property type="molecule type" value="Genomic_DNA"/>
</dbReference>
<organism evidence="7 8">
    <name type="scientific">Armadillidium nasatum</name>
    <dbReference type="NCBI Taxonomy" id="96803"/>
    <lineage>
        <taxon>Eukaryota</taxon>
        <taxon>Metazoa</taxon>
        <taxon>Ecdysozoa</taxon>
        <taxon>Arthropoda</taxon>
        <taxon>Crustacea</taxon>
        <taxon>Multicrustacea</taxon>
        <taxon>Malacostraca</taxon>
        <taxon>Eumalacostraca</taxon>
        <taxon>Peracarida</taxon>
        <taxon>Isopoda</taxon>
        <taxon>Oniscidea</taxon>
        <taxon>Crinocheta</taxon>
        <taxon>Armadillidiidae</taxon>
        <taxon>Armadillidium</taxon>
    </lineage>
</organism>
<comment type="caution">
    <text evidence="7">The sequence shown here is derived from an EMBL/GenBank/DDBJ whole genome shotgun (WGS) entry which is preliminary data.</text>
</comment>
<keyword evidence="5" id="KW-0539">Nucleus</keyword>
<keyword evidence="6" id="KW-0137">Centromere</keyword>
<sequence length="243" mass="27822">MSVRCGAWCADSGKGILLSPQEKLGLKEASDYLIQFSKENGLTSDVIKTLTKSVIFEDCYDITTRRKLLYSCVPQSEHFPYEVIPLAVSYSALPNISSTWQYSILTWIAGLLDFHVIDVSNKYIHICYVTLFNLLDSNKVCAVACKILQHITRLEDVTPNRTKILLRLEKKAGMVTCISSLIRIYKFFRPDLVVSRLDRITRNHNPPKFLAESLKNAQLRLQETDSYPGDGHQLWAYDDQKRR</sequence>
<evidence type="ECO:0000256" key="2">
    <source>
        <dbReference type="ARBA" id="ARBA00004584"/>
    </source>
</evidence>
<evidence type="ECO:0000256" key="4">
    <source>
        <dbReference type="ARBA" id="ARBA00022454"/>
    </source>
</evidence>
<proteinExistence type="inferred from homology"/>
<dbReference type="GO" id="GO:0000070">
    <property type="term" value="P:mitotic sister chromatid segregation"/>
    <property type="evidence" value="ECO:0007669"/>
    <property type="project" value="TreeGrafter"/>
</dbReference>
<keyword evidence="8" id="KW-1185">Reference proteome</keyword>
<evidence type="ECO:0000256" key="3">
    <source>
        <dbReference type="ARBA" id="ARBA00005470"/>
    </source>
</evidence>
<comment type="similarity">
    <text evidence="3">Belongs to the CENP-I/CTF3 family.</text>
</comment>
<evidence type="ECO:0000256" key="5">
    <source>
        <dbReference type="ARBA" id="ARBA00023242"/>
    </source>
</evidence>
<dbReference type="Proteomes" id="UP000326759">
    <property type="component" value="Unassembled WGS sequence"/>
</dbReference>
<gene>
    <name evidence="7" type="primary">CENPI_0</name>
    <name evidence="7" type="ORF">Anas_14506</name>
</gene>
<evidence type="ECO:0000313" key="8">
    <source>
        <dbReference type="Proteomes" id="UP000326759"/>
    </source>
</evidence>
<evidence type="ECO:0000313" key="7">
    <source>
        <dbReference type="EMBL" id="KAB7501872.1"/>
    </source>
</evidence>
<dbReference type="GO" id="GO:0034080">
    <property type="term" value="P:CENP-A containing chromatin assembly"/>
    <property type="evidence" value="ECO:0007669"/>
    <property type="project" value="TreeGrafter"/>
</dbReference>
<feature type="non-terminal residue" evidence="7">
    <location>
        <position position="243"/>
    </location>
</feature>